<evidence type="ECO:0000313" key="3">
    <source>
        <dbReference type="Proteomes" id="UP001178508"/>
    </source>
</evidence>
<feature type="compositionally biased region" description="Basic and acidic residues" evidence="1">
    <location>
        <begin position="42"/>
        <end position="56"/>
    </location>
</feature>
<evidence type="ECO:0000313" key="2">
    <source>
        <dbReference type="EMBL" id="CAJ1051454.1"/>
    </source>
</evidence>
<proteinExistence type="predicted"/>
<name>A0AAV1ERT5_XYRNO</name>
<reference evidence="2" key="1">
    <citation type="submission" date="2023-08" db="EMBL/GenBank/DDBJ databases">
        <authorList>
            <person name="Alioto T."/>
            <person name="Alioto T."/>
            <person name="Gomez Garrido J."/>
        </authorList>
    </citation>
    <scope>NUCLEOTIDE SEQUENCE</scope>
</reference>
<dbReference type="Proteomes" id="UP001178508">
    <property type="component" value="Chromosome 2"/>
</dbReference>
<gene>
    <name evidence="2" type="ORF">XNOV1_A002463</name>
</gene>
<organism evidence="2 3">
    <name type="scientific">Xyrichtys novacula</name>
    <name type="common">Pearly razorfish</name>
    <name type="synonym">Hemipteronotus novacula</name>
    <dbReference type="NCBI Taxonomy" id="13765"/>
    <lineage>
        <taxon>Eukaryota</taxon>
        <taxon>Metazoa</taxon>
        <taxon>Chordata</taxon>
        <taxon>Craniata</taxon>
        <taxon>Vertebrata</taxon>
        <taxon>Euteleostomi</taxon>
        <taxon>Actinopterygii</taxon>
        <taxon>Neopterygii</taxon>
        <taxon>Teleostei</taxon>
        <taxon>Neoteleostei</taxon>
        <taxon>Acanthomorphata</taxon>
        <taxon>Eupercaria</taxon>
        <taxon>Labriformes</taxon>
        <taxon>Labridae</taxon>
        <taxon>Xyrichtys</taxon>
    </lineage>
</organism>
<dbReference type="AlphaFoldDB" id="A0AAV1ERT5"/>
<evidence type="ECO:0000256" key="1">
    <source>
        <dbReference type="SAM" id="MobiDB-lite"/>
    </source>
</evidence>
<protein>
    <submittedName>
        <fullName evidence="2">Uncharacterized protein</fullName>
    </submittedName>
</protein>
<dbReference type="EMBL" id="OY660865">
    <property type="protein sequence ID" value="CAJ1051454.1"/>
    <property type="molecule type" value="Genomic_DNA"/>
</dbReference>
<sequence length="122" mass="13836">MTSVSEEAGRSLTAQHKSLAVVTDRQKLHSYPGSGRCKRRRDTRETKFSRMHRAKDTEDGGKERVLCSASVEVFTWCFHVCLPDCILGQRRHCACPHAHCNDLKQRLHKQQGIFGLSSISKI</sequence>
<accession>A0AAV1ERT5</accession>
<keyword evidence="3" id="KW-1185">Reference proteome</keyword>
<feature type="region of interest" description="Disordered" evidence="1">
    <location>
        <begin position="29"/>
        <end position="56"/>
    </location>
</feature>